<protein>
    <recommendedName>
        <fullName evidence="12">NACHT domain-containing protein</fullName>
    </recommendedName>
</protein>
<name>A0A9Q8WHZ5_9PEZI</name>
<evidence type="ECO:0000259" key="8">
    <source>
        <dbReference type="Pfam" id="PF24883"/>
    </source>
</evidence>
<evidence type="ECO:0000256" key="7">
    <source>
        <dbReference type="SAM" id="Phobius"/>
    </source>
</evidence>
<keyword evidence="3" id="KW-0677">Repeat</keyword>
<feature type="region of interest" description="Disordered" evidence="6">
    <location>
        <begin position="1"/>
        <end position="24"/>
    </location>
</feature>
<dbReference type="InterPro" id="IPR045863">
    <property type="entry name" value="CorA_TM1_TM2"/>
</dbReference>
<keyword evidence="4 7" id="KW-1133">Transmembrane helix</keyword>
<evidence type="ECO:0000256" key="6">
    <source>
        <dbReference type="SAM" id="MobiDB-lite"/>
    </source>
</evidence>
<keyword evidence="5 7" id="KW-0472">Membrane</keyword>
<dbReference type="PANTHER" id="PTHR47685">
    <property type="entry name" value="MAGNESIUM TRANSPORT PROTEIN CORA"/>
    <property type="match status" value="1"/>
</dbReference>
<dbReference type="RefSeq" id="XP_049145971.1">
    <property type="nucleotide sequence ID" value="XM_049288827.1"/>
</dbReference>
<sequence length="2357" mass="271110">MGDHGSSPTCLSAEPHGPAEGSHGTIRDHAAHYFGCIEIADRVNYLSREKNSDLWDHEIQIEAERLQQRKPTISEDERLKTAKEKVEARIKSLAVSIEAQYKRTDILRKALSEVRCPQCKDEPPNKDVEDPANQHPQCDLVHLVSHSHEEWKNSDSYKKGIEIIQDWKRYKASSAQSSDVEDEHVTNSPSLLSNGQLRLAPEREEARKIIRDGHTDVDYAFEEDEDTPSYELERDMNGYLIQWKILKPGESLKKLDSHTPINISPTSVNFTPPLQLPSLPPSPRRAPRPRAARAPSETTVQFEATDHKPKERPTGPSRLRSGTLQSASYLEPYTEQERYLEPFTENLTDYRFKGKFPDQRLTLQNLLDSAPERPEPQDVILSRDRPNKDGRVRYFHIPHNNMQWLEEAIARYFNEECPLSDGIYRNPLKTHSRMILRPEYWRGQQHGGRRTLVHARHMRAICERISSRIWEVEDNPDNLVLFMPYLHWEEDRKRDKMAKIIDKESERNREEHERQRNKAREQRVRERTYKPTTANDKQVRNLLEPDLCRIRHHDKVSPIHKRSILKAWEKNARGKPNGKHEMVDVASGLATGGLVEHEYGSDGHNLWSVPKLKCSDHGRLQIENKLGQFLLDSARLYEAMSMYRDQCLVEKYLHHDPPLHPRRTLDQSYYWTLKTTKARDRDQVVYRGTTMDERNIHRFRERREDSAQSCKDKKPFRRFAAPSNTEKNPDFDVTDSSESNFGRYKWDGHWTKTDEDGCDHCKDEIRKVSRIVMVDQLWMWILDKRTIITSFPKRYGANKSDPSGVHKSIRTRIKHARKNQIRSVFDVALIILDECSNTFFDRTKTPDRHPQVMDIFAESIGTLQNKQTVSFQHLWHWTEQASKVYHSKSAFEDTSHLHVPLLNINPEGKLQREIKDIIDELDIMIHVNGKQREVIKRFVKHVENIYDPSGKWRDETLSPDGNRDYFRSRSMSRSGEDIRSTEEARKQEEREKDEFTWFRKQAYDLISDVDDRMNELESLRKSAETTSQGIKDLLDLKQQQASILQAWQSVRQADESVRQGRSVMIFTIVTIIFLPLSFMSSVFGMNNRDIGDTNMSFGDQASWMFPISASVIFISIVFAFWTYPRTIFWSAYKLSETWILVTFGFYALYLKIGEWKKDWTTSDKMLKRLEKKVEGMRSQVKDQRRAKRERADAEVLKKAEETDGGPTKSEYCLPEKAGQYASPTPSIPESRSPRRITAFITIYTPRYWDIWFWQKDRWCVKLARGDSRDGAGDGSGNCGGGYSINGMRTFLALRKLSKASAPRGRNNFSDRVASSYLRGRCIGQRRKLHKNTGSVLQPDCSTSSIFAKNPQRGDLIMEAAGLASSILTFIDICYKVAKRTYEIYESATGATAENIHVGNVIIDLEKAAAELSPVSRGHDAELAKLSEQCRTLSDDLLKLLAGLERREKRLFQSFKAAIAGARKQKEVASIEKRLDQYRQQIILHLTLNIYRDQSPIKAQLERIRDDSSRLENEHAAKLDALHNQLSEVLERMRTASSRPFWDQQVSNDRDFIKTLSPPVNELDQDEFFGKASHKTHTANEPSTHNIQYHAIVGNDLRDLARLLHDFKSCASTLEAENKTLDSLYFDAIFQRENSVSDAVSNTFAWIVDGFPPSTTSESIDKNGSNSPRESRRSSFSSSPKSEEEELVDHHRIALEKQLLEETQNREAMSQSLHSFLADEGEVFFVCGKAGSGKSTLMKFLSHHSSVRETLVDCASKRKLVIVNTFFWSSGDPLQKSLEGFYRAVLFHTLRQCPELLETVIPTLTGICFSPLSAAISLSELEAAFSRLQSLENAASYLFCYFIDGLDEYEGDPLDQKHLAEMLRKWSRKDNVKIICSARPSTVTLDIFGASKTFFELHKLTKADIHAFAEDQIEKYLSEPTFKKVQAVCLGMIHKIVERADGVFLWASLVVRALLNAALEHEDEFSIQKRLEECPKSLNQLFHQMLDSIDPSPSVRLRSTILLQLLASEPRIRLNALALSWLDESRTLRSLMGLPRRSNHDKYTETRIETEHRKARSQLHTLTRGLVEMEASEQLAYLTSTKHGCGSYYQTYFCFFHRTVRDFLAEEWLPSLVQRPLITAEQEAAVKAELLIAEIRHCPEPHLHLSEHAYPGCYFKMLDFFDSFRFSPIQRLDFFTVLVQELAVVVCGNQQHSPPFLSQNILIPKSKQQEKMGPTVWEPFSFLHFAATYGMAQYVKTTVASMDNPTIVDTSNVNLLITAAYSFVPALVDFLLQEGWHPNELVTACGLKSSLKGERCFVSVWEAFLYRVASFLSAFCADESRTPVWKVRDRESVELLNDMFSMVESFLQSGAVGIPIIG</sequence>
<feature type="transmembrane region" description="Helical" evidence="7">
    <location>
        <begin position="1063"/>
        <end position="1083"/>
    </location>
</feature>
<dbReference type="InterPro" id="IPR056693">
    <property type="entry name" value="DUF7791"/>
</dbReference>
<dbReference type="Gene3D" id="1.20.58.340">
    <property type="entry name" value="Magnesium transport protein CorA, transmembrane region"/>
    <property type="match status" value="1"/>
</dbReference>
<evidence type="ECO:0000256" key="1">
    <source>
        <dbReference type="ARBA" id="ARBA00004141"/>
    </source>
</evidence>
<dbReference type="InterPro" id="IPR002523">
    <property type="entry name" value="MgTranspt_CorA/ZnTranspt_ZntB"/>
</dbReference>
<feature type="compositionally biased region" description="Basic and acidic residues" evidence="6">
    <location>
        <begin position="304"/>
        <end position="313"/>
    </location>
</feature>
<feature type="region of interest" description="Disordered" evidence="6">
    <location>
        <begin position="503"/>
        <end position="528"/>
    </location>
</feature>
<feature type="domain" description="Nephrocystin 3-like N-terminal" evidence="8">
    <location>
        <begin position="1714"/>
        <end position="1878"/>
    </location>
</feature>
<feature type="region of interest" description="Disordered" evidence="6">
    <location>
        <begin position="263"/>
        <end position="330"/>
    </location>
</feature>
<dbReference type="Pfam" id="PF25053">
    <property type="entry name" value="DUF7791"/>
    <property type="match status" value="1"/>
</dbReference>
<reference evidence="10" key="1">
    <citation type="journal article" date="2021" name="Mol. Plant Microbe Interact.">
        <title>Complete Genome Sequence of the Plant-Pathogenic Fungus Colletotrichum lupini.</title>
        <authorList>
            <person name="Baroncelli R."/>
            <person name="Pensec F."/>
            <person name="Da Lio D."/>
            <person name="Boufleur T."/>
            <person name="Vicente I."/>
            <person name="Sarrocco S."/>
            <person name="Picot A."/>
            <person name="Baraldi E."/>
            <person name="Sukno S."/>
            <person name="Thon M."/>
            <person name="Le Floch G."/>
        </authorList>
    </citation>
    <scope>NUCLEOTIDE SEQUENCE</scope>
    <source>
        <strain evidence="10">IMI 504893</strain>
    </source>
</reference>
<dbReference type="GO" id="GO:0016020">
    <property type="term" value="C:membrane"/>
    <property type="evidence" value="ECO:0007669"/>
    <property type="project" value="UniProtKB-SubCell"/>
</dbReference>
<evidence type="ECO:0000256" key="3">
    <source>
        <dbReference type="ARBA" id="ARBA00022737"/>
    </source>
</evidence>
<feature type="compositionally biased region" description="Polar residues" evidence="6">
    <location>
        <begin position="1"/>
        <end position="10"/>
    </location>
</feature>
<dbReference type="InterPro" id="IPR056884">
    <property type="entry name" value="NPHP3-like_N"/>
</dbReference>
<keyword evidence="11" id="KW-1185">Reference proteome</keyword>
<dbReference type="Proteomes" id="UP000830671">
    <property type="component" value="Chromosome 5"/>
</dbReference>
<dbReference type="EMBL" id="CP019477">
    <property type="protein sequence ID" value="UQC84353.1"/>
    <property type="molecule type" value="Genomic_DNA"/>
</dbReference>
<dbReference type="KEGG" id="clup:CLUP02_09849"/>
<feature type="region of interest" description="Disordered" evidence="6">
    <location>
        <begin position="1177"/>
        <end position="1230"/>
    </location>
</feature>
<feature type="compositionally biased region" description="Basic and acidic residues" evidence="6">
    <location>
        <begin position="701"/>
        <end position="713"/>
    </location>
</feature>
<dbReference type="InterPro" id="IPR027417">
    <property type="entry name" value="P-loop_NTPase"/>
</dbReference>
<dbReference type="GeneID" id="73343837"/>
<accession>A0A9Q8WHZ5</accession>
<evidence type="ECO:0000313" key="10">
    <source>
        <dbReference type="EMBL" id="UQC84353.1"/>
    </source>
</evidence>
<feature type="region of interest" description="Disordered" evidence="6">
    <location>
        <begin position="701"/>
        <end position="737"/>
    </location>
</feature>
<dbReference type="Pfam" id="PF01544">
    <property type="entry name" value="CorA"/>
    <property type="match status" value="1"/>
</dbReference>
<feature type="compositionally biased region" description="Basic and acidic residues" evidence="6">
    <location>
        <begin position="974"/>
        <end position="991"/>
    </location>
</feature>
<feature type="region of interest" description="Disordered" evidence="6">
    <location>
        <begin position="952"/>
        <end position="991"/>
    </location>
</feature>
<evidence type="ECO:0000259" key="9">
    <source>
        <dbReference type="Pfam" id="PF25053"/>
    </source>
</evidence>
<dbReference type="PANTHER" id="PTHR47685:SF1">
    <property type="entry name" value="MAGNESIUM TRANSPORT PROTEIN CORA"/>
    <property type="match status" value="1"/>
</dbReference>
<dbReference type="SUPFAM" id="SSF52540">
    <property type="entry name" value="P-loop containing nucleoside triphosphate hydrolases"/>
    <property type="match status" value="1"/>
</dbReference>
<dbReference type="SUPFAM" id="SSF144083">
    <property type="entry name" value="Magnesium transport protein CorA, transmembrane region"/>
    <property type="match status" value="1"/>
</dbReference>
<gene>
    <name evidence="10" type="ORF">CLUP02_09849</name>
</gene>
<dbReference type="InterPro" id="IPR050829">
    <property type="entry name" value="CorA_MIT"/>
</dbReference>
<dbReference type="Pfam" id="PF24883">
    <property type="entry name" value="NPHP3_N"/>
    <property type="match status" value="1"/>
</dbReference>
<feature type="region of interest" description="Disordered" evidence="6">
    <location>
        <begin position="1654"/>
        <end position="1687"/>
    </location>
</feature>
<feature type="compositionally biased region" description="Polar residues" evidence="6">
    <location>
        <begin position="1654"/>
        <end position="1663"/>
    </location>
</feature>
<feature type="compositionally biased region" description="Basic and acidic residues" evidence="6">
    <location>
        <begin position="952"/>
        <end position="967"/>
    </location>
</feature>
<dbReference type="GO" id="GO:0046873">
    <property type="term" value="F:metal ion transmembrane transporter activity"/>
    <property type="evidence" value="ECO:0007669"/>
    <property type="project" value="InterPro"/>
</dbReference>
<evidence type="ECO:0008006" key="12">
    <source>
        <dbReference type="Google" id="ProtNLM"/>
    </source>
</evidence>
<evidence type="ECO:0000256" key="5">
    <source>
        <dbReference type="ARBA" id="ARBA00023136"/>
    </source>
</evidence>
<dbReference type="Gene3D" id="3.40.50.300">
    <property type="entry name" value="P-loop containing nucleotide triphosphate hydrolases"/>
    <property type="match status" value="1"/>
</dbReference>
<feature type="compositionally biased region" description="Basic and acidic residues" evidence="6">
    <location>
        <begin position="1177"/>
        <end position="1201"/>
    </location>
</feature>
<feature type="transmembrane region" description="Helical" evidence="7">
    <location>
        <begin position="1103"/>
        <end position="1121"/>
    </location>
</feature>
<feature type="domain" description="DUF7791" evidence="9">
    <location>
        <begin position="1997"/>
        <end position="2115"/>
    </location>
</feature>
<evidence type="ECO:0000313" key="11">
    <source>
        <dbReference type="Proteomes" id="UP000830671"/>
    </source>
</evidence>
<evidence type="ECO:0000256" key="2">
    <source>
        <dbReference type="ARBA" id="ARBA00022692"/>
    </source>
</evidence>
<feature type="compositionally biased region" description="Pro residues" evidence="6">
    <location>
        <begin position="274"/>
        <end position="284"/>
    </location>
</feature>
<comment type="subcellular location">
    <subcellularLocation>
        <location evidence="1">Membrane</location>
        <topology evidence="1">Multi-pass membrane protein</topology>
    </subcellularLocation>
</comment>
<organism evidence="10 11">
    <name type="scientific">Colletotrichum lupini</name>
    <dbReference type="NCBI Taxonomy" id="145971"/>
    <lineage>
        <taxon>Eukaryota</taxon>
        <taxon>Fungi</taxon>
        <taxon>Dikarya</taxon>
        <taxon>Ascomycota</taxon>
        <taxon>Pezizomycotina</taxon>
        <taxon>Sordariomycetes</taxon>
        <taxon>Hypocreomycetidae</taxon>
        <taxon>Glomerellales</taxon>
        <taxon>Glomerellaceae</taxon>
        <taxon>Colletotrichum</taxon>
        <taxon>Colletotrichum acutatum species complex</taxon>
    </lineage>
</organism>
<evidence type="ECO:0000256" key="4">
    <source>
        <dbReference type="ARBA" id="ARBA00022989"/>
    </source>
</evidence>
<proteinExistence type="predicted"/>
<keyword evidence="2 7" id="KW-0812">Transmembrane</keyword>